<reference evidence="8 9" key="1">
    <citation type="submission" date="2019-04" db="EMBL/GenBank/DDBJ databases">
        <authorList>
            <consortium name="DOE Joint Genome Institute"/>
            <person name="Mondo S."/>
            <person name="Kjaerbolling I."/>
            <person name="Vesth T."/>
            <person name="Frisvad J.C."/>
            <person name="Nybo J.L."/>
            <person name="Theobald S."/>
            <person name="Kildgaard S."/>
            <person name="Isbrandt T."/>
            <person name="Kuo A."/>
            <person name="Sato A."/>
            <person name="Lyhne E.K."/>
            <person name="Kogle M.E."/>
            <person name="Wiebenga A."/>
            <person name="Kun R.S."/>
            <person name="Lubbers R.J."/>
            <person name="Makela M.R."/>
            <person name="Barry K."/>
            <person name="Chovatia M."/>
            <person name="Clum A."/>
            <person name="Daum C."/>
            <person name="Haridas S."/>
            <person name="He G."/>
            <person name="LaButti K."/>
            <person name="Lipzen A."/>
            <person name="Riley R."/>
            <person name="Salamov A."/>
            <person name="Simmons B.A."/>
            <person name="Magnuson J.K."/>
            <person name="Henrissat B."/>
            <person name="Mortensen U.H."/>
            <person name="Larsen T.O."/>
            <person name="Devries R.P."/>
            <person name="Grigoriev I.V."/>
            <person name="Machida M."/>
            <person name="Baker S.E."/>
            <person name="Andersen M.R."/>
            <person name="Cantor M.N."/>
            <person name="Hua S.X."/>
        </authorList>
    </citation>
    <scope>NUCLEOTIDE SEQUENCE [LARGE SCALE GENOMIC DNA]</scope>
    <source>
        <strain evidence="8 9">CBS 119388</strain>
    </source>
</reference>
<evidence type="ECO:0000313" key="8">
    <source>
        <dbReference type="EMBL" id="KAE8406874.1"/>
    </source>
</evidence>
<feature type="domain" description="Xylanolytic transcriptional activator regulatory" evidence="7">
    <location>
        <begin position="545"/>
        <end position="590"/>
    </location>
</feature>
<feature type="region of interest" description="Disordered" evidence="6">
    <location>
        <begin position="455"/>
        <end position="480"/>
    </location>
</feature>
<proteinExistence type="predicted"/>
<keyword evidence="9" id="KW-1185">Reference proteome</keyword>
<keyword evidence="2" id="KW-0862">Zinc</keyword>
<dbReference type="AlphaFoldDB" id="A0A5N7DKI7"/>
<evidence type="ECO:0000313" key="9">
    <source>
        <dbReference type="Proteomes" id="UP000325579"/>
    </source>
</evidence>
<keyword evidence="5" id="KW-0539">Nucleus</keyword>
<evidence type="ECO:0000256" key="1">
    <source>
        <dbReference type="ARBA" id="ARBA00022723"/>
    </source>
</evidence>
<dbReference type="GO" id="GO:0006351">
    <property type="term" value="P:DNA-templated transcription"/>
    <property type="evidence" value="ECO:0007669"/>
    <property type="project" value="InterPro"/>
</dbReference>
<dbReference type="OrthoDB" id="1405595at2759"/>
<dbReference type="GeneID" id="43671273"/>
<dbReference type="EMBL" id="ML736751">
    <property type="protein sequence ID" value="KAE8406874.1"/>
    <property type="molecule type" value="Genomic_DNA"/>
</dbReference>
<dbReference type="Proteomes" id="UP000325579">
    <property type="component" value="Unassembled WGS sequence"/>
</dbReference>
<sequence>MGRWGWRLFESDQDLDAACGLAERLGFEMDNWEPTMSSMVHQTDMLAGAAAREFYKTEEYKQELESEIVPYIRAKLDTENLGDRLFAAARTQENNQTVPCTKYRTIILGALMMRAGARIRADDLQHLRDLVPQIQCNSQFVLPLFDEGFRSPGRAQFLAALDHYQAGVPRNYQEPSVDRLGVISAMPWFSVQDAVLPTIATKSASATIGRSTSPAALTLRSAGWLTSRGNLSSCDGLGAGDMSQPKPGKAGCVPPATIVPKPNSVARPVSHAPGVSKKAFPVKNARKQSTDSAERDDGFPAGHPKSPPGLIQEQESQDDANGEMMPELVPFSTPPFSVGKENCETAPSPREMHASHDAYNHIRNWFLPSCTPLQGLSMDFLDYSMFPVSDLQFDPDGISELQGTAAGQVNEHVPANHFLRCVGHPTGPALPDPSDSWHTYSGSGMVQENLWNKSRSPEAIEPDHCPNRADTSRKGSQGHSRSVLNLLSLGNILAMEDHGHVAKVQPNQVEELSSFIKGQHPRTSVYPSCCRELLENPQVINAFVQLYFEHFHSTLPLLHRSTFNVSEVPPLLLLAVATIGSRFSKISQAHTLSTVMGEILRKAIDNIVGENIHETIQIPFAQAAVLNQIQMAYRGSRQLALKAQFQRSMLMTLIDCQFSLNTSVPPMMSLEDLDPCLPCHETLWDLGMASLSEELTNSHECRQPVRLREALNTPKLADILRSRELGLFARSIIMTAVFYQWHTATSVDRYILQSATDDHVEQCQAQDPLLGNDLQAGCAVTTPGPLLARLQCAQLRTAACEAISSLCKDSNTWPASDSCHLMKLYHHISILLIVPLQPMCDHIGWTSTKDCIVAAREKLCSWLRADIQNARRAVMHAIALFCLVRRRKSGAHSENHHLFVAFLTIWTFFSLDPVARSKDGSGDGQWGAPVCSVDWDGQMDLTVQETWIQAPGHPTLRVAGVGSLDEPNGIHRILVETHCILLSDRMWGIGQLFAGVLEGLISRGTAINVI</sequence>
<name>A0A5N7DKI7_9EURO</name>
<dbReference type="PANTHER" id="PTHR47660">
    <property type="entry name" value="TRANSCRIPTION FACTOR WITH C2H2 AND ZN(2)-CYS(6) DNA BINDING DOMAIN (EUROFUNG)-RELATED-RELATED"/>
    <property type="match status" value="1"/>
</dbReference>
<organism evidence="8 9">
    <name type="scientific">Aspergillus pseudonomiae</name>
    <dbReference type="NCBI Taxonomy" id="1506151"/>
    <lineage>
        <taxon>Eukaryota</taxon>
        <taxon>Fungi</taxon>
        <taxon>Dikarya</taxon>
        <taxon>Ascomycota</taxon>
        <taxon>Pezizomycotina</taxon>
        <taxon>Eurotiomycetes</taxon>
        <taxon>Eurotiomycetidae</taxon>
        <taxon>Eurotiales</taxon>
        <taxon>Aspergillaceae</taxon>
        <taxon>Aspergillus</taxon>
        <taxon>Aspergillus subgen. Circumdati</taxon>
    </lineage>
</organism>
<keyword evidence="1" id="KW-0479">Metal-binding</keyword>
<evidence type="ECO:0000256" key="4">
    <source>
        <dbReference type="ARBA" id="ARBA00023163"/>
    </source>
</evidence>
<dbReference type="Pfam" id="PF04082">
    <property type="entry name" value="Fungal_trans"/>
    <property type="match status" value="1"/>
</dbReference>
<dbReference type="RefSeq" id="XP_031944193.1">
    <property type="nucleotide sequence ID" value="XM_032086582.1"/>
</dbReference>
<feature type="compositionally biased region" description="Basic and acidic residues" evidence="6">
    <location>
        <begin position="288"/>
        <end position="298"/>
    </location>
</feature>
<evidence type="ECO:0000256" key="3">
    <source>
        <dbReference type="ARBA" id="ARBA00023015"/>
    </source>
</evidence>
<dbReference type="CDD" id="cd12148">
    <property type="entry name" value="fungal_TF_MHR"/>
    <property type="match status" value="1"/>
</dbReference>
<evidence type="ECO:0000259" key="7">
    <source>
        <dbReference type="Pfam" id="PF04082"/>
    </source>
</evidence>
<feature type="region of interest" description="Disordered" evidence="6">
    <location>
        <begin position="263"/>
        <end position="324"/>
    </location>
</feature>
<gene>
    <name evidence="8" type="ORF">BDV37DRAFT_280484</name>
</gene>
<keyword evidence="3" id="KW-0805">Transcription regulation</keyword>
<evidence type="ECO:0000256" key="2">
    <source>
        <dbReference type="ARBA" id="ARBA00022833"/>
    </source>
</evidence>
<feature type="compositionally biased region" description="Basic and acidic residues" evidence="6">
    <location>
        <begin position="455"/>
        <end position="473"/>
    </location>
</feature>
<accession>A0A5N7DKI7</accession>
<evidence type="ECO:0000256" key="6">
    <source>
        <dbReference type="SAM" id="MobiDB-lite"/>
    </source>
</evidence>
<dbReference type="GO" id="GO:0008270">
    <property type="term" value="F:zinc ion binding"/>
    <property type="evidence" value="ECO:0007669"/>
    <property type="project" value="InterPro"/>
</dbReference>
<dbReference type="InterPro" id="IPR007219">
    <property type="entry name" value="XnlR_reg_dom"/>
</dbReference>
<keyword evidence="4" id="KW-0804">Transcription</keyword>
<dbReference type="GO" id="GO:0003677">
    <property type="term" value="F:DNA binding"/>
    <property type="evidence" value="ECO:0007669"/>
    <property type="project" value="InterPro"/>
</dbReference>
<evidence type="ECO:0000256" key="5">
    <source>
        <dbReference type="ARBA" id="ARBA00023242"/>
    </source>
</evidence>
<protein>
    <recommendedName>
        <fullName evidence="7">Xylanolytic transcriptional activator regulatory domain-containing protein</fullName>
    </recommendedName>
</protein>